<evidence type="ECO:0000256" key="3">
    <source>
        <dbReference type="SAM" id="SignalP"/>
    </source>
</evidence>
<name>A0A285J5P7_9ACTN</name>
<evidence type="ECO:0000256" key="2">
    <source>
        <dbReference type="SAM" id="Phobius"/>
    </source>
</evidence>
<accession>A0A285J5P7</accession>
<evidence type="ECO:0000313" key="4">
    <source>
        <dbReference type="EMBL" id="SNY54421.1"/>
    </source>
</evidence>
<keyword evidence="2" id="KW-0812">Transmembrane</keyword>
<feature type="region of interest" description="Disordered" evidence="1">
    <location>
        <begin position="34"/>
        <end position="105"/>
    </location>
</feature>
<evidence type="ECO:0000313" key="5">
    <source>
        <dbReference type="Proteomes" id="UP000219612"/>
    </source>
</evidence>
<feature type="transmembrane region" description="Helical" evidence="2">
    <location>
        <begin position="511"/>
        <end position="532"/>
    </location>
</feature>
<dbReference type="RefSeq" id="WP_143234969.1">
    <property type="nucleotide sequence ID" value="NZ_OBDY01000015.1"/>
</dbReference>
<protein>
    <recommendedName>
        <fullName evidence="6">LPXTG-motif cell wall anchor domain-containing protein</fullName>
    </recommendedName>
</protein>
<evidence type="ECO:0000256" key="1">
    <source>
        <dbReference type="SAM" id="MobiDB-lite"/>
    </source>
</evidence>
<dbReference type="EMBL" id="OBDY01000015">
    <property type="protein sequence ID" value="SNY54421.1"/>
    <property type="molecule type" value="Genomic_DNA"/>
</dbReference>
<reference evidence="4 5" key="1">
    <citation type="submission" date="2017-09" db="EMBL/GenBank/DDBJ databases">
        <authorList>
            <person name="Ehlers B."/>
            <person name="Leendertz F.H."/>
        </authorList>
    </citation>
    <scope>NUCLEOTIDE SEQUENCE [LARGE SCALE GENOMIC DNA]</scope>
    <source>
        <strain evidence="4 5">CGMCC 4.6857</strain>
    </source>
</reference>
<keyword evidence="2" id="KW-0472">Membrane</keyword>
<dbReference type="OrthoDB" id="3676216at2"/>
<evidence type="ECO:0008006" key="6">
    <source>
        <dbReference type="Google" id="ProtNLM"/>
    </source>
</evidence>
<organism evidence="4 5">
    <name type="scientific">Paractinoplanes atraurantiacus</name>
    <dbReference type="NCBI Taxonomy" id="1036182"/>
    <lineage>
        <taxon>Bacteria</taxon>
        <taxon>Bacillati</taxon>
        <taxon>Actinomycetota</taxon>
        <taxon>Actinomycetes</taxon>
        <taxon>Micromonosporales</taxon>
        <taxon>Micromonosporaceae</taxon>
        <taxon>Paractinoplanes</taxon>
    </lineage>
</organism>
<keyword evidence="2" id="KW-1133">Transmembrane helix</keyword>
<dbReference type="AlphaFoldDB" id="A0A285J5P7"/>
<dbReference type="Proteomes" id="UP000219612">
    <property type="component" value="Unassembled WGS sequence"/>
</dbReference>
<gene>
    <name evidence="4" type="ORF">SAMN05421748_11569</name>
</gene>
<feature type="signal peptide" evidence="3">
    <location>
        <begin position="1"/>
        <end position="29"/>
    </location>
</feature>
<proteinExistence type="predicted"/>
<sequence>MPITRPSRSPRTHPAFSAAAAVAVIAVVAAPLTPAAARESRDASGKCAGARSAAQGAATGQGGTRPAEGGSVDRGRARSAGAASAERDRPVGAAEGELTEKDRPRFTATAQADLAKISVLDAGVLRPDLPSLVDVRLAAAHGSADSAARRARTTASGRYADAKLLGMQLPGLPSPGSVAERQAPPNRQAATAELASLQAAGLATVQLGRSTAEARWLDTYNCGATGPLTRTATMVAGVQLLSGGGRTPALQALRRPGDTARKTSLLRLGPTGSTQSATDLVRLGDGRRGVSAAAGVALSDLTLFGGTPQEVSIKVVTQPTLTVVATGDRKRSSVEYRPALLKVTAAGKPIATLDTADAGIGVDLFGGLTPKSATGAEAGAAVEPALLSTRISLGSPRQAIGDRDVRAEVAALRVEVLLGKAHLLDVALGYLYAQASTAPAMVAGAPAPHATKPGKTIEAPEEEVEELPQVVAKPSKAAAAAKAVGEPQATQTAEGTDPAEVSALARTGNNVFAVVTGGAVLLILGIAALTFARHRRQG</sequence>
<keyword evidence="5" id="KW-1185">Reference proteome</keyword>
<keyword evidence="3" id="KW-0732">Signal</keyword>
<feature type="compositionally biased region" description="Low complexity" evidence="1">
    <location>
        <begin position="48"/>
        <end position="58"/>
    </location>
</feature>
<feature type="chain" id="PRO_5039565400" description="LPXTG-motif cell wall anchor domain-containing protein" evidence="3">
    <location>
        <begin position="30"/>
        <end position="538"/>
    </location>
</feature>